<dbReference type="InterPro" id="IPR005475">
    <property type="entry name" value="Transketolase-like_Pyr-bd"/>
</dbReference>
<evidence type="ECO:0000256" key="2">
    <source>
        <dbReference type="ARBA" id="ARBA00023002"/>
    </source>
</evidence>
<reference evidence="5" key="1">
    <citation type="submission" date="2018-05" db="EMBL/GenBank/DDBJ databases">
        <authorList>
            <person name="Lanie J.A."/>
            <person name="Ng W.-L."/>
            <person name="Kazmierczak K.M."/>
            <person name="Andrzejewski T.M."/>
            <person name="Davidsen T.M."/>
            <person name="Wayne K.J."/>
            <person name="Tettelin H."/>
            <person name="Glass J.I."/>
            <person name="Rusch D."/>
            <person name="Podicherti R."/>
            <person name="Tsui H.-C.T."/>
            <person name="Winkler M.E."/>
        </authorList>
    </citation>
    <scope>NUCLEOTIDE SEQUENCE</scope>
</reference>
<dbReference type="SUPFAM" id="SSF52922">
    <property type="entry name" value="TK C-terminal domain-like"/>
    <property type="match status" value="1"/>
</dbReference>
<dbReference type="SMART" id="SM00861">
    <property type="entry name" value="Transket_pyr"/>
    <property type="match status" value="1"/>
</dbReference>
<dbReference type="GO" id="GO:0016491">
    <property type="term" value="F:oxidoreductase activity"/>
    <property type="evidence" value="ECO:0007669"/>
    <property type="project" value="UniProtKB-KW"/>
</dbReference>
<protein>
    <recommendedName>
        <fullName evidence="4">Transketolase-like pyrimidine-binding domain-containing protein</fullName>
    </recommendedName>
</protein>
<evidence type="ECO:0000259" key="4">
    <source>
        <dbReference type="SMART" id="SM00861"/>
    </source>
</evidence>
<dbReference type="InterPro" id="IPR033248">
    <property type="entry name" value="Transketolase_C"/>
</dbReference>
<sequence>MRKLSYANAINEAMFIAMQKSKNVITFGLGVPDPKGVFGTTIGLQEEFGQDRVFDMPTSENGMTGVGIGASLNGLRPVMVHQRVDFFLLALDQLINNAAKWRFMFGGQSSVPITIRLIVGHGWGQGPTHSQNLHAMFSHIPGLKVVMPTSAYDAKGMLLSSIYDDDPVIFLEHRWLHNLESDVPKGDYRVPLGKAKLVNRGKDITIVALSYMSVEALHAVQELKKLGIGCDLIDLRSTSPLDWKTIKRSLLRTGRLLAVDSSSESFSVASEIIAKASIECHNELKSAPLRLAIKDAPAPTSFGLTKNYYIGSKEIFNSVLTVFNKPKVNSRKIFAQNYPHDVPGDWFKGPF</sequence>
<comment type="cofactor">
    <cofactor evidence="1">
        <name>thiamine diphosphate</name>
        <dbReference type="ChEBI" id="CHEBI:58937"/>
    </cofactor>
</comment>
<dbReference type="FunFam" id="3.40.50.970:FF:000001">
    <property type="entry name" value="Pyruvate dehydrogenase E1 beta subunit"/>
    <property type="match status" value="1"/>
</dbReference>
<dbReference type="CDD" id="cd07036">
    <property type="entry name" value="TPP_PYR_E1-PDHc-beta_like"/>
    <property type="match status" value="1"/>
</dbReference>
<name>A0A381RTX3_9ZZZZ</name>
<keyword evidence="3" id="KW-0786">Thiamine pyrophosphate</keyword>
<dbReference type="Pfam" id="PF02779">
    <property type="entry name" value="Transket_pyr"/>
    <property type="match status" value="1"/>
</dbReference>
<dbReference type="InterPro" id="IPR029061">
    <property type="entry name" value="THDP-binding"/>
</dbReference>
<dbReference type="Pfam" id="PF02780">
    <property type="entry name" value="Transketolase_C"/>
    <property type="match status" value="1"/>
</dbReference>
<dbReference type="EMBL" id="UINC01002315">
    <property type="protein sequence ID" value="SUZ95322.1"/>
    <property type="molecule type" value="Genomic_DNA"/>
</dbReference>
<dbReference type="Gene3D" id="3.40.50.970">
    <property type="match status" value="1"/>
</dbReference>
<evidence type="ECO:0000313" key="5">
    <source>
        <dbReference type="EMBL" id="SUZ95322.1"/>
    </source>
</evidence>
<accession>A0A381RTX3</accession>
<gene>
    <name evidence="5" type="ORF">METZ01_LOCUS48176</name>
</gene>
<keyword evidence="2" id="KW-0560">Oxidoreductase</keyword>
<evidence type="ECO:0000256" key="1">
    <source>
        <dbReference type="ARBA" id="ARBA00001964"/>
    </source>
</evidence>
<organism evidence="5">
    <name type="scientific">marine metagenome</name>
    <dbReference type="NCBI Taxonomy" id="408172"/>
    <lineage>
        <taxon>unclassified sequences</taxon>
        <taxon>metagenomes</taxon>
        <taxon>ecological metagenomes</taxon>
    </lineage>
</organism>
<dbReference type="InterPro" id="IPR009014">
    <property type="entry name" value="Transketo_C/PFOR_II"/>
</dbReference>
<proteinExistence type="predicted"/>
<dbReference type="AlphaFoldDB" id="A0A381RTX3"/>
<dbReference type="Gene3D" id="3.40.50.920">
    <property type="match status" value="1"/>
</dbReference>
<dbReference type="SUPFAM" id="SSF52518">
    <property type="entry name" value="Thiamin diphosphate-binding fold (THDP-binding)"/>
    <property type="match status" value="1"/>
</dbReference>
<evidence type="ECO:0000256" key="3">
    <source>
        <dbReference type="ARBA" id="ARBA00023052"/>
    </source>
</evidence>
<dbReference type="PANTHER" id="PTHR43257">
    <property type="entry name" value="PYRUVATE DEHYDROGENASE E1 COMPONENT BETA SUBUNIT"/>
    <property type="match status" value="1"/>
</dbReference>
<dbReference type="PANTHER" id="PTHR43257:SF2">
    <property type="entry name" value="PYRUVATE DEHYDROGENASE E1 COMPONENT SUBUNIT BETA"/>
    <property type="match status" value="1"/>
</dbReference>
<feature type="domain" description="Transketolase-like pyrimidine-binding" evidence="4">
    <location>
        <begin position="4"/>
        <end position="179"/>
    </location>
</feature>